<protein>
    <submittedName>
        <fullName evidence="1">Uncharacterized protein</fullName>
    </submittedName>
</protein>
<gene>
    <name evidence="1" type="ORF">AG1IA_07046</name>
</gene>
<dbReference type="EMBL" id="AFRT01001992">
    <property type="protein sequence ID" value="ELU38928.1"/>
    <property type="molecule type" value="Genomic_DNA"/>
</dbReference>
<evidence type="ECO:0000313" key="2">
    <source>
        <dbReference type="Proteomes" id="UP000011668"/>
    </source>
</evidence>
<sequence>MIPRVSSFRKSLPELIGARPCNKCQPSRPFRGSCLAGVVRRFPSLGIMILCPFNLKLNNVLREIY</sequence>
<accession>L8WQ78</accession>
<reference evidence="1 2" key="1">
    <citation type="journal article" date="2013" name="Nat. Commun.">
        <title>The evolution and pathogenic mechanisms of the rice sheath blight pathogen.</title>
        <authorList>
            <person name="Zheng A."/>
            <person name="Lin R."/>
            <person name="Xu L."/>
            <person name="Qin P."/>
            <person name="Tang C."/>
            <person name="Ai P."/>
            <person name="Zhang D."/>
            <person name="Liu Y."/>
            <person name="Sun Z."/>
            <person name="Feng H."/>
            <person name="Wang Y."/>
            <person name="Chen Y."/>
            <person name="Liang X."/>
            <person name="Fu R."/>
            <person name="Li Q."/>
            <person name="Zhang J."/>
            <person name="Yu X."/>
            <person name="Xie Z."/>
            <person name="Ding L."/>
            <person name="Guan P."/>
            <person name="Tang J."/>
            <person name="Liang Y."/>
            <person name="Wang S."/>
            <person name="Deng Q."/>
            <person name="Li S."/>
            <person name="Zhu J."/>
            <person name="Wang L."/>
            <person name="Liu H."/>
            <person name="Li P."/>
        </authorList>
    </citation>
    <scope>NUCLEOTIDE SEQUENCE [LARGE SCALE GENOMIC DNA]</scope>
    <source>
        <strain evidence="2">AG-1 IA</strain>
    </source>
</reference>
<dbReference type="HOGENOM" id="CLU_2851283_0_0_1"/>
<evidence type="ECO:0000313" key="1">
    <source>
        <dbReference type="EMBL" id="ELU38928.1"/>
    </source>
</evidence>
<comment type="caution">
    <text evidence="1">The sequence shown here is derived from an EMBL/GenBank/DDBJ whole genome shotgun (WGS) entry which is preliminary data.</text>
</comment>
<proteinExistence type="predicted"/>
<dbReference type="Proteomes" id="UP000011668">
    <property type="component" value="Unassembled WGS sequence"/>
</dbReference>
<name>L8WQ78_THACA</name>
<organism evidence="1 2">
    <name type="scientific">Thanatephorus cucumeris (strain AG1-IA)</name>
    <name type="common">Rice sheath blight fungus</name>
    <name type="synonym">Rhizoctonia solani</name>
    <dbReference type="NCBI Taxonomy" id="983506"/>
    <lineage>
        <taxon>Eukaryota</taxon>
        <taxon>Fungi</taxon>
        <taxon>Dikarya</taxon>
        <taxon>Basidiomycota</taxon>
        <taxon>Agaricomycotina</taxon>
        <taxon>Agaricomycetes</taxon>
        <taxon>Cantharellales</taxon>
        <taxon>Ceratobasidiaceae</taxon>
        <taxon>Rhizoctonia</taxon>
        <taxon>Rhizoctonia solani AG-1</taxon>
    </lineage>
</organism>
<dbReference type="AlphaFoldDB" id="L8WQ78"/>
<keyword evidence="2" id="KW-1185">Reference proteome</keyword>